<keyword evidence="2 5" id="KW-0808">Transferase</keyword>
<evidence type="ECO:0000313" key="7">
    <source>
        <dbReference type="EMBL" id="KAJ5361619.1"/>
    </source>
</evidence>
<keyword evidence="8" id="KW-1185">Reference proteome</keyword>
<reference evidence="7" key="2">
    <citation type="journal article" date="2023" name="IMA Fungus">
        <title>Comparative genomic study of the Penicillium genus elucidates a diverse pangenome and 15 lateral gene transfer events.</title>
        <authorList>
            <person name="Petersen C."/>
            <person name="Sorensen T."/>
            <person name="Nielsen M.R."/>
            <person name="Sondergaard T.E."/>
            <person name="Sorensen J.L."/>
            <person name="Fitzpatrick D.A."/>
            <person name="Frisvad J.C."/>
            <person name="Nielsen K.L."/>
        </authorList>
    </citation>
    <scope>NUCLEOTIDE SEQUENCE</scope>
    <source>
        <strain evidence="7">IBT 35675</strain>
    </source>
</reference>
<dbReference type="PANTHER" id="PTHR12001:SF44">
    <property type="entry name" value="GERANYLGERANYL PYROPHOSPHATE SYNTHASE"/>
    <property type="match status" value="1"/>
</dbReference>
<comment type="similarity">
    <text evidence="5">Belongs to the FPP/GGPP synthase family.</text>
</comment>
<dbReference type="Pfam" id="PF00348">
    <property type="entry name" value="polyprenyl_synt"/>
    <property type="match status" value="1"/>
</dbReference>
<comment type="caution">
    <text evidence="7">The sequence shown here is derived from an EMBL/GenBank/DDBJ whole genome shotgun (WGS) entry which is preliminary data.</text>
</comment>
<dbReference type="SUPFAM" id="SSF48576">
    <property type="entry name" value="Terpenoid synthases"/>
    <property type="match status" value="1"/>
</dbReference>
<feature type="transmembrane region" description="Helical" evidence="6">
    <location>
        <begin position="20"/>
        <end position="40"/>
    </location>
</feature>
<dbReference type="GO" id="GO:0043386">
    <property type="term" value="P:mycotoxin biosynthetic process"/>
    <property type="evidence" value="ECO:0007669"/>
    <property type="project" value="UniProtKB-ARBA"/>
</dbReference>
<protein>
    <recommendedName>
        <fullName evidence="9">Prenyl transferase</fullName>
    </recommendedName>
</protein>
<keyword evidence="4" id="KW-0460">Magnesium</keyword>
<keyword evidence="6" id="KW-0472">Membrane</keyword>
<feature type="non-terminal residue" evidence="7">
    <location>
        <position position="344"/>
    </location>
</feature>
<dbReference type="PANTHER" id="PTHR12001">
    <property type="entry name" value="GERANYLGERANYL PYROPHOSPHATE SYNTHASE"/>
    <property type="match status" value="1"/>
</dbReference>
<comment type="pathway">
    <text evidence="1">Secondary metabolite biosynthesis.</text>
</comment>
<proteinExistence type="inferred from homology"/>
<accession>A0A9W9RLT5</accession>
<evidence type="ECO:0000256" key="3">
    <source>
        <dbReference type="ARBA" id="ARBA00022723"/>
    </source>
</evidence>
<dbReference type="EMBL" id="JAPZBR010000002">
    <property type="protein sequence ID" value="KAJ5361619.1"/>
    <property type="molecule type" value="Genomic_DNA"/>
</dbReference>
<evidence type="ECO:0000256" key="1">
    <source>
        <dbReference type="ARBA" id="ARBA00005179"/>
    </source>
</evidence>
<dbReference type="GO" id="GO:0046165">
    <property type="term" value="P:alcohol biosynthetic process"/>
    <property type="evidence" value="ECO:0007669"/>
    <property type="project" value="UniProtKB-ARBA"/>
</dbReference>
<dbReference type="InterPro" id="IPR008949">
    <property type="entry name" value="Isoprenoid_synthase_dom_sf"/>
</dbReference>
<evidence type="ECO:0000256" key="4">
    <source>
        <dbReference type="ARBA" id="ARBA00022842"/>
    </source>
</evidence>
<evidence type="ECO:0000256" key="6">
    <source>
        <dbReference type="SAM" id="Phobius"/>
    </source>
</evidence>
<evidence type="ECO:0000256" key="2">
    <source>
        <dbReference type="ARBA" id="ARBA00022679"/>
    </source>
</evidence>
<dbReference type="GO" id="GO:0046872">
    <property type="term" value="F:metal ion binding"/>
    <property type="evidence" value="ECO:0007669"/>
    <property type="project" value="UniProtKB-KW"/>
</dbReference>
<dbReference type="AlphaFoldDB" id="A0A9W9RLT5"/>
<name>A0A9W9RLT5_PENBR</name>
<reference evidence="7" key="1">
    <citation type="submission" date="2022-12" db="EMBL/GenBank/DDBJ databases">
        <authorList>
            <person name="Petersen C."/>
        </authorList>
    </citation>
    <scope>NUCLEOTIDE SEQUENCE</scope>
    <source>
        <strain evidence="7">IBT 35675</strain>
    </source>
</reference>
<dbReference type="GO" id="GO:0008299">
    <property type="term" value="P:isoprenoid biosynthetic process"/>
    <property type="evidence" value="ECO:0007669"/>
    <property type="project" value="InterPro"/>
</dbReference>
<dbReference type="CDD" id="cd00867">
    <property type="entry name" value="Trans_IPPS"/>
    <property type="match status" value="1"/>
</dbReference>
<evidence type="ECO:0008006" key="9">
    <source>
        <dbReference type="Google" id="ProtNLM"/>
    </source>
</evidence>
<sequence length="344" mass="39616">VQSIPQYTIKTFGTMLDMALQNFGSIFCMATLIGFVYILVDRVHVPRWWYMKSQLIGQMNPQQLTEFECPYEYLRNIYGKHHWARFVNKLSPKLRYDDYPKYLMVLEIMDTIHLCLMLVDDISDGSYYRKGRPAAHTIYGPSETANRAYYRVTQIIAKTTKEFPRMAVWLTQDLEDILEGQDLSLVWRRDGLGGFPISAADRAAAYRQMASLKTGALFRLLGHTVLGDESMDETFTMVAWHSQLQNDCKNVFSSEYAKMKGAVAEDLYNREMTYPIVLALDAPDGHWVSASLKNPSPQNVRNALKVIRGDYVRGVCTAELAESYTPVKEWLELWGRKEKLDIKK</sequence>
<organism evidence="7 8">
    <name type="scientific">Penicillium brevicompactum</name>
    <dbReference type="NCBI Taxonomy" id="5074"/>
    <lineage>
        <taxon>Eukaryota</taxon>
        <taxon>Fungi</taxon>
        <taxon>Dikarya</taxon>
        <taxon>Ascomycota</taxon>
        <taxon>Pezizomycotina</taxon>
        <taxon>Eurotiomycetes</taxon>
        <taxon>Eurotiomycetidae</taxon>
        <taxon>Eurotiales</taxon>
        <taxon>Aspergillaceae</taxon>
        <taxon>Penicillium</taxon>
    </lineage>
</organism>
<dbReference type="Proteomes" id="UP001148299">
    <property type="component" value="Unassembled WGS sequence"/>
</dbReference>
<keyword evidence="3" id="KW-0479">Metal-binding</keyword>
<dbReference type="Gene3D" id="1.10.600.10">
    <property type="entry name" value="Farnesyl Diphosphate Synthase"/>
    <property type="match status" value="1"/>
</dbReference>
<evidence type="ECO:0000256" key="5">
    <source>
        <dbReference type="RuleBase" id="RU004466"/>
    </source>
</evidence>
<dbReference type="GO" id="GO:0004659">
    <property type="term" value="F:prenyltransferase activity"/>
    <property type="evidence" value="ECO:0007669"/>
    <property type="project" value="InterPro"/>
</dbReference>
<dbReference type="InterPro" id="IPR000092">
    <property type="entry name" value="Polyprenyl_synt"/>
</dbReference>
<gene>
    <name evidence="7" type="ORF">N7541_002463</name>
</gene>
<keyword evidence="6" id="KW-0812">Transmembrane</keyword>
<keyword evidence="6" id="KW-1133">Transmembrane helix</keyword>
<evidence type="ECO:0000313" key="8">
    <source>
        <dbReference type="Proteomes" id="UP001148299"/>
    </source>
</evidence>